<evidence type="ECO:0000256" key="9">
    <source>
        <dbReference type="ARBA" id="ARBA00038983"/>
    </source>
</evidence>
<feature type="binding site" evidence="12">
    <location>
        <begin position="144"/>
        <end position="145"/>
    </location>
    <ligand>
        <name>(S)-2,3,4,5-tetrahydrodipicolinate</name>
        <dbReference type="ChEBI" id="CHEBI:16845"/>
    </ligand>
</feature>
<dbReference type="NCBIfam" id="TIGR00036">
    <property type="entry name" value="dapB"/>
    <property type="match status" value="1"/>
</dbReference>
<comment type="catalytic activity">
    <reaction evidence="10 12">
        <text>(S)-2,3,4,5-tetrahydrodipicolinate + NADP(+) + H2O = (2S,4S)-4-hydroxy-2,3,4,5-tetrahydrodipicolinate + NADPH + H(+)</text>
        <dbReference type="Rhea" id="RHEA:35331"/>
        <dbReference type="ChEBI" id="CHEBI:15377"/>
        <dbReference type="ChEBI" id="CHEBI:15378"/>
        <dbReference type="ChEBI" id="CHEBI:16845"/>
        <dbReference type="ChEBI" id="CHEBI:57783"/>
        <dbReference type="ChEBI" id="CHEBI:58349"/>
        <dbReference type="ChEBI" id="CHEBI:67139"/>
        <dbReference type="EC" id="1.17.1.8"/>
    </reaction>
</comment>
<feature type="binding site" evidence="12">
    <location>
        <position position="21"/>
    </location>
    <ligand>
        <name>NAD(+)</name>
        <dbReference type="ChEBI" id="CHEBI:57540"/>
    </ligand>
</feature>
<reference evidence="15 16" key="1">
    <citation type="submission" date="2018-05" db="EMBL/GenBank/DDBJ databases">
        <title>Genomic Encyclopedia of Type Strains, Phase IV (KMG-IV): sequencing the most valuable type-strain genomes for metagenomic binning, comparative biology and taxonomic classification.</title>
        <authorList>
            <person name="Goeker M."/>
        </authorList>
    </citation>
    <scope>NUCLEOTIDE SEQUENCE [LARGE SCALE GENOMIC DNA]</scope>
    <source>
        <strain evidence="15 16">DSM 28579</strain>
    </source>
</reference>
<evidence type="ECO:0000256" key="5">
    <source>
        <dbReference type="ARBA" id="ARBA00023002"/>
    </source>
</evidence>
<dbReference type="EC" id="1.17.1.8" evidence="9 12"/>
<evidence type="ECO:0000256" key="12">
    <source>
        <dbReference type="HAMAP-Rule" id="MF_00102"/>
    </source>
</evidence>
<dbReference type="InterPro" id="IPR022663">
    <property type="entry name" value="DapB_C"/>
</dbReference>
<evidence type="ECO:0000256" key="11">
    <source>
        <dbReference type="ARBA" id="ARBA00049396"/>
    </source>
</evidence>
<dbReference type="PIRSF" id="PIRSF000161">
    <property type="entry name" value="DHPR"/>
    <property type="match status" value="1"/>
</dbReference>
<gene>
    <name evidence="12" type="primary">dapB</name>
    <name evidence="15" type="ORF">C7377_1244</name>
</gene>
<dbReference type="CDD" id="cd02274">
    <property type="entry name" value="DHDPR_N"/>
    <property type="match status" value="1"/>
</dbReference>
<comment type="caution">
    <text evidence="15">The sequence shown here is derived from an EMBL/GenBank/DDBJ whole genome shotgun (WGS) entry which is preliminary data.</text>
</comment>
<dbReference type="GO" id="GO:0051287">
    <property type="term" value="F:NAD binding"/>
    <property type="evidence" value="ECO:0007669"/>
    <property type="project" value="UniProtKB-UniRule"/>
</dbReference>
<evidence type="ECO:0000259" key="13">
    <source>
        <dbReference type="Pfam" id="PF01113"/>
    </source>
</evidence>
<dbReference type="OrthoDB" id="9790352at2"/>
<dbReference type="GO" id="GO:0050661">
    <property type="term" value="F:NADP binding"/>
    <property type="evidence" value="ECO:0007669"/>
    <property type="project" value="UniProtKB-UniRule"/>
</dbReference>
<dbReference type="Proteomes" id="UP000251835">
    <property type="component" value="Unassembled WGS sequence"/>
</dbReference>
<keyword evidence="4 12" id="KW-0220">Diaminopimelate biosynthesis</keyword>
<evidence type="ECO:0000256" key="8">
    <source>
        <dbReference type="ARBA" id="ARBA00037922"/>
    </source>
</evidence>
<evidence type="ECO:0000256" key="6">
    <source>
        <dbReference type="ARBA" id="ARBA00023027"/>
    </source>
</evidence>
<feature type="binding site" evidence="12">
    <location>
        <position position="22"/>
    </location>
    <ligand>
        <name>NADP(+)</name>
        <dbReference type="ChEBI" id="CHEBI:58349"/>
    </ligand>
</feature>
<keyword evidence="16" id="KW-1185">Reference proteome</keyword>
<dbReference type="GO" id="GO:0009089">
    <property type="term" value="P:lysine biosynthetic process via diaminopimelate"/>
    <property type="evidence" value="ECO:0007669"/>
    <property type="project" value="UniProtKB-UniRule"/>
</dbReference>
<dbReference type="InterPro" id="IPR000846">
    <property type="entry name" value="DapB_N"/>
</dbReference>
<keyword evidence="12" id="KW-0963">Cytoplasm</keyword>
<comment type="subcellular location">
    <subcellularLocation>
        <location evidence="12">Cytoplasm</location>
    </subcellularLocation>
</comment>
<dbReference type="GO" id="GO:0008839">
    <property type="term" value="F:4-hydroxy-tetrahydrodipicolinate reductase"/>
    <property type="evidence" value="ECO:0007669"/>
    <property type="project" value="UniProtKB-UniRule"/>
</dbReference>
<comment type="function">
    <text evidence="12">Catalyzes the conversion of 4-hydroxy-tetrahydrodipicolinate (HTPA) to tetrahydrodipicolinate.</text>
</comment>
<proteinExistence type="inferred from homology"/>
<dbReference type="UniPathway" id="UPA00034">
    <property type="reaction ID" value="UER00018"/>
</dbReference>
<dbReference type="AlphaFoldDB" id="A0A7L4UP71"/>
<feature type="active site" description="Proton donor" evidence="12">
    <location>
        <position position="138"/>
    </location>
</feature>
<keyword evidence="5 12" id="KW-0560">Oxidoreductase</keyword>
<evidence type="ECO:0000256" key="4">
    <source>
        <dbReference type="ARBA" id="ARBA00022915"/>
    </source>
</evidence>
<dbReference type="GO" id="GO:0019877">
    <property type="term" value="P:diaminopimelate biosynthetic process"/>
    <property type="evidence" value="ECO:0007669"/>
    <property type="project" value="UniProtKB-UniRule"/>
</dbReference>
<sequence>MKIALIGYGKMGHVIEQVAIERGHTISLTIDKDNLQDLNKENLKDTDVAVEFTTPEAAVSNYLQCFDFNIPVVSGTTGWLSEKEKVDEACTKGGRFFYASNFSLGVNLFFQINKYVAKLLWPYDNYTAQVEEVHHTQKLDAPSGTAIKLSEGIIEHNPKLKKWENYVTKDRNILPIISKRIGAVPGMHSVIYTSKEDVLTIKHEAKSREGFALGAVLAAEFLVKQDKGWYGMDDLLNL</sequence>
<evidence type="ECO:0000313" key="16">
    <source>
        <dbReference type="Proteomes" id="UP000251835"/>
    </source>
</evidence>
<dbReference type="Pfam" id="PF05173">
    <property type="entry name" value="DapB_C"/>
    <property type="match status" value="1"/>
</dbReference>
<feature type="domain" description="Dihydrodipicolinate reductase N-terminal" evidence="13">
    <location>
        <begin position="1"/>
        <end position="102"/>
    </location>
</feature>
<protein>
    <recommendedName>
        <fullName evidence="9 12">4-hydroxy-tetrahydrodipicolinate reductase</fullName>
        <shortName evidence="12">HTPA reductase</shortName>
        <ecNumber evidence="9 12">1.17.1.8</ecNumber>
    </recommendedName>
</protein>
<comment type="subunit">
    <text evidence="12">Homotetramer.</text>
</comment>
<dbReference type="SUPFAM" id="SSF55347">
    <property type="entry name" value="Glyceraldehyde-3-phosphate dehydrogenase-like, C-terminal domain"/>
    <property type="match status" value="1"/>
</dbReference>
<keyword evidence="6 12" id="KW-0520">NAD</keyword>
<dbReference type="Gene3D" id="3.30.360.10">
    <property type="entry name" value="Dihydrodipicolinate Reductase, domain 2"/>
    <property type="match status" value="1"/>
</dbReference>
<dbReference type="PANTHER" id="PTHR20836:SF0">
    <property type="entry name" value="4-HYDROXY-TETRAHYDRODIPICOLINATE REDUCTASE 1, CHLOROPLASTIC-RELATED"/>
    <property type="match status" value="1"/>
</dbReference>
<organism evidence="15 16">
    <name type="scientific">Balneicella halophila</name>
    <dbReference type="NCBI Taxonomy" id="1537566"/>
    <lineage>
        <taxon>Bacteria</taxon>
        <taxon>Pseudomonadati</taxon>
        <taxon>Bacteroidota</taxon>
        <taxon>Bacteroidia</taxon>
        <taxon>Bacteroidales</taxon>
        <taxon>Balneicellaceae</taxon>
        <taxon>Balneicella</taxon>
    </lineage>
</organism>
<dbReference type="GO" id="GO:0016726">
    <property type="term" value="F:oxidoreductase activity, acting on CH or CH2 groups, NAD or NADP as acceptor"/>
    <property type="evidence" value="ECO:0007669"/>
    <property type="project" value="UniProtKB-UniRule"/>
</dbReference>
<feature type="active site" description="Proton donor/acceptor" evidence="12">
    <location>
        <position position="134"/>
    </location>
</feature>
<comment type="similarity">
    <text evidence="1 12">Belongs to the DapB family.</text>
</comment>
<dbReference type="RefSeq" id="WP_116496471.1">
    <property type="nucleotide sequence ID" value="NZ_QENZ01000004.1"/>
</dbReference>
<evidence type="ECO:0000259" key="14">
    <source>
        <dbReference type="Pfam" id="PF05173"/>
    </source>
</evidence>
<dbReference type="InterPro" id="IPR023940">
    <property type="entry name" value="DHDPR_bac"/>
</dbReference>
<dbReference type="SUPFAM" id="SSF51735">
    <property type="entry name" value="NAD(P)-binding Rossmann-fold domains"/>
    <property type="match status" value="1"/>
</dbReference>
<comment type="pathway">
    <text evidence="8 12">Amino-acid biosynthesis; L-lysine biosynthesis via DAP pathway; (S)-tetrahydrodipicolinate from L-aspartate: step 4/4.</text>
</comment>
<dbReference type="Gene3D" id="3.40.50.720">
    <property type="entry name" value="NAD(P)-binding Rossmann-like Domain"/>
    <property type="match status" value="1"/>
</dbReference>
<comment type="catalytic activity">
    <reaction evidence="11 12">
        <text>(S)-2,3,4,5-tetrahydrodipicolinate + NAD(+) + H2O = (2S,4S)-4-hydroxy-2,3,4,5-tetrahydrodipicolinate + NADH + H(+)</text>
        <dbReference type="Rhea" id="RHEA:35323"/>
        <dbReference type="ChEBI" id="CHEBI:15377"/>
        <dbReference type="ChEBI" id="CHEBI:15378"/>
        <dbReference type="ChEBI" id="CHEBI:16845"/>
        <dbReference type="ChEBI" id="CHEBI:57540"/>
        <dbReference type="ChEBI" id="CHEBI:57945"/>
        <dbReference type="ChEBI" id="CHEBI:67139"/>
        <dbReference type="EC" id="1.17.1.8"/>
    </reaction>
</comment>
<feature type="binding site" evidence="12">
    <location>
        <begin position="99"/>
        <end position="102"/>
    </location>
    <ligand>
        <name>NAD(+)</name>
        <dbReference type="ChEBI" id="CHEBI:57540"/>
    </ligand>
</feature>
<keyword evidence="7 12" id="KW-0457">Lysine biosynthesis</keyword>
<evidence type="ECO:0000256" key="2">
    <source>
        <dbReference type="ARBA" id="ARBA00022605"/>
    </source>
</evidence>
<feature type="binding site" evidence="12">
    <location>
        <begin position="75"/>
        <end position="77"/>
    </location>
    <ligand>
        <name>NAD(+)</name>
        <dbReference type="ChEBI" id="CHEBI:57540"/>
    </ligand>
</feature>
<comment type="caution">
    <text evidence="12">Was originally thought to be a dihydrodipicolinate reductase (DHDPR), catalyzing the conversion of dihydrodipicolinate to tetrahydrodipicolinate. However, it was shown in E.coli that the substrate of the enzymatic reaction is not dihydrodipicolinate (DHDP) but in fact (2S,4S)-4-hydroxy-2,3,4,5-tetrahydrodipicolinic acid (HTPA), the product released by the DapA-catalyzed reaction.</text>
</comment>
<evidence type="ECO:0000256" key="1">
    <source>
        <dbReference type="ARBA" id="ARBA00006642"/>
    </source>
</evidence>
<evidence type="ECO:0000256" key="7">
    <source>
        <dbReference type="ARBA" id="ARBA00023154"/>
    </source>
</evidence>
<keyword evidence="2 12" id="KW-0028">Amino-acid biosynthesis</keyword>
<name>A0A7L4UP71_BALHA</name>
<feature type="domain" description="Dihydrodipicolinate reductase C-terminal" evidence="14">
    <location>
        <begin position="105"/>
        <end position="236"/>
    </location>
</feature>
<evidence type="ECO:0000256" key="3">
    <source>
        <dbReference type="ARBA" id="ARBA00022857"/>
    </source>
</evidence>
<dbReference type="PANTHER" id="PTHR20836">
    <property type="entry name" value="DIHYDRODIPICOLINATE REDUCTASE"/>
    <property type="match status" value="1"/>
</dbReference>
<dbReference type="GO" id="GO:0005829">
    <property type="term" value="C:cytosol"/>
    <property type="evidence" value="ECO:0007669"/>
    <property type="project" value="TreeGrafter"/>
</dbReference>
<dbReference type="EMBL" id="QENZ01000004">
    <property type="protein sequence ID" value="PVX50921.1"/>
    <property type="molecule type" value="Genomic_DNA"/>
</dbReference>
<evidence type="ECO:0000256" key="10">
    <source>
        <dbReference type="ARBA" id="ARBA00049080"/>
    </source>
</evidence>
<evidence type="ECO:0000313" key="15">
    <source>
        <dbReference type="EMBL" id="PVX50921.1"/>
    </source>
</evidence>
<dbReference type="HAMAP" id="MF_00102">
    <property type="entry name" value="DapB"/>
    <property type="match status" value="1"/>
</dbReference>
<dbReference type="InterPro" id="IPR036291">
    <property type="entry name" value="NAD(P)-bd_dom_sf"/>
</dbReference>
<accession>A0A7L4UP71</accession>
<dbReference type="Pfam" id="PF01113">
    <property type="entry name" value="DapB_N"/>
    <property type="match status" value="1"/>
</dbReference>
<keyword evidence="3 12" id="KW-0521">NADP</keyword>
<feature type="binding site" evidence="12">
    <location>
        <position position="135"/>
    </location>
    <ligand>
        <name>(S)-2,3,4,5-tetrahydrodipicolinate</name>
        <dbReference type="ChEBI" id="CHEBI:16845"/>
    </ligand>
</feature>
<comment type="caution">
    <text evidence="12">Lacks conserved residue(s) required for the propagation of feature annotation.</text>
</comment>